<accession>A0A5B7H0V2</accession>
<name>A0A5B7H0V2_PORTR</name>
<dbReference type="EMBL" id="VSRR010020924">
    <property type="protein sequence ID" value="MPC63529.1"/>
    <property type="molecule type" value="Genomic_DNA"/>
</dbReference>
<proteinExistence type="predicted"/>
<gene>
    <name evidence="1" type="ORF">E2C01_057627</name>
</gene>
<evidence type="ECO:0000313" key="1">
    <source>
        <dbReference type="EMBL" id="MPC63529.1"/>
    </source>
</evidence>
<sequence length="81" mass="8737">MSVLFQVIPHGLLKLLNVIPPHKIPTTANSLKNIPHSLASSILKALGSASYIIKFPAVNIHQQVFLAAEVIGLCSKRTGRI</sequence>
<evidence type="ECO:0000313" key="2">
    <source>
        <dbReference type="Proteomes" id="UP000324222"/>
    </source>
</evidence>
<organism evidence="1 2">
    <name type="scientific">Portunus trituberculatus</name>
    <name type="common">Swimming crab</name>
    <name type="synonym">Neptunus trituberculatus</name>
    <dbReference type="NCBI Taxonomy" id="210409"/>
    <lineage>
        <taxon>Eukaryota</taxon>
        <taxon>Metazoa</taxon>
        <taxon>Ecdysozoa</taxon>
        <taxon>Arthropoda</taxon>
        <taxon>Crustacea</taxon>
        <taxon>Multicrustacea</taxon>
        <taxon>Malacostraca</taxon>
        <taxon>Eumalacostraca</taxon>
        <taxon>Eucarida</taxon>
        <taxon>Decapoda</taxon>
        <taxon>Pleocyemata</taxon>
        <taxon>Brachyura</taxon>
        <taxon>Eubrachyura</taxon>
        <taxon>Portunoidea</taxon>
        <taxon>Portunidae</taxon>
        <taxon>Portuninae</taxon>
        <taxon>Portunus</taxon>
    </lineage>
</organism>
<comment type="caution">
    <text evidence="1">The sequence shown here is derived from an EMBL/GenBank/DDBJ whole genome shotgun (WGS) entry which is preliminary data.</text>
</comment>
<dbReference type="AlphaFoldDB" id="A0A5B7H0V2"/>
<protein>
    <submittedName>
        <fullName evidence="1">Uncharacterized protein</fullName>
    </submittedName>
</protein>
<reference evidence="1 2" key="1">
    <citation type="submission" date="2019-05" db="EMBL/GenBank/DDBJ databases">
        <title>Another draft genome of Portunus trituberculatus and its Hox gene families provides insights of decapod evolution.</title>
        <authorList>
            <person name="Jeong J.-H."/>
            <person name="Song I."/>
            <person name="Kim S."/>
            <person name="Choi T."/>
            <person name="Kim D."/>
            <person name="Ryu S."/>
            <person name="Kim W."/>
        </authorList>
    </citation>
    <scope>NUCLEOTIDE SEQUENCE [LARGE SCALE GENOMIC DNA]</scope>
    <source>
        <tissue evidence="1">Muscle</tissue>
    </source>
</reference>
<dbReference type="Proteomes" id="UP000324222">
    <property type="component" value="Unassembled WGS sequence"/>
</dbReference>
<keyword evidence="2" id="KW-1185">Reference proteome</keyword>